<evidence type="ECO:0000313" key="2">
    <source>
        <dbReference type="EMBL" id="GGO46216.1"/>
    </source>
</evidence>
<organism evidence="2 3">
    <name type="scientific">Streptomyces lasiicapitis</name>
    <dbReference type="NCBI Taxonomy" id="1923961"/>
    <lineage>
        <taxon>Bacteria</taxon>
        <taxon>Bacillati</taxon>
        <taxon>Actinomycetota</taxon>
        <taxon>Actinomycetes</taxon>
        <taxon>Kitasatosporales</taxon>
        <taxon>Streptomycetaceae</taxon>
        <taxon>Streptomyces</taxon>
    </lineage>
</organism>
<feature type="region of interest" description="Disordered" evidence="1">
    <location>
        <begin position="111"/>
        <end position="136"/>
    </location>
</feature>
<comment type="caution">
    <text evidence="2">The sequence shown here is derived from an EMBL/GenBank/DDBJ whole genome shotgun (WGS) entry which is preliminary data.</text>
</comment>
<keyword evidence="3" id="KW-1185">Reference proteome</keyword>
<evidence type="ECO:0000256" key="1">
    <source>
        <dbReference type="SAM" id="MobiDB-lite"/>
    </source>
</evidence>
<proteinExistence type="predicted"/>
<evidence type="ECO:0000313" key="3">
    <source>
        <dbReference type="Proteomes" id="UP000656881"/>
    </source>
</evidence>
<gene>
    <name evidence="2" type="ORF">GCM10012286_36610</name>
</gene>
<protein>
    <submittedName>
        <fullName evidence="2">Uncharacterized protein</fullName>
    </submittedName>
</protein>
<sequence length="136" mass="14611">MTTTVEAAPGDLVAVLRVPVWNTLSARAGSLRRALPPRPDAPAARFAWLRALTPDQARDAALLDHLDALCDHLAGHPALGYAPDDPLPEAALEAAEGFNPQLTTLITRYRTARAASTSEPQPRRPALRARNPARPD</sequence>
<dbReference type="Proteomes" id="UP000656881">
    <property type="component" value="Unassembled WGS sequence"/>
</dbReference>
<dbReference type="RefSeq" id="WP_189174755.1">
    <property type="nucleotide sequence ID" value="NZ_BMNG01000007.1"/>
</dbReference>
<accession>A0ABQ2M2Y0</accession>
<name>A0ABQ2M2Y0_9ACTN</name>
<reference evidence="3" key="1">
    <citation type="journal article" date="2019" name="Int. J. Syst. Evol. Microbiol.">
        <title>The Global Catalogue of Microorganisms (GCM) 10K type strain sequencing project: providing services to taxonomists for standard genome sequencing and annotation.</title>
        <authorList>
            <consortium name="The Broad Institute Genomics Platform"/>
            <consortium name="The Broad Institute Genome Sequencing Center for Infectious Disease"/>
            <person name="Wu L."/>
            <person name="Ma J."/>
        </authorList>
    </citation>
    <scope>NUCLEOTIDE SEQUENCE [LARGE SCALE GENOMIC DNA]</scope>
    <source>
        <strain evidence="3">CGMCC 4.7349</strain>
    </source>
</reference>
<dbReference type="EMBL" id="BMNG01000007">
    <property type="protein sequence ID" value="GGO46216.1"/>
    <property type="molecule type" value="Genomic_DNA"/>
</dbReference>